<evidence type="ECO:0000313" key="2">
    <source>
        <dbReference type="EMBL" id="QHT31933.1"/>
    </source>
</evidence>
<feature type="transmembrane region" description="Helical" evidence="1">
    <location>
        <begin position="133"/>
        <end position="155"/>
    </location>
</feature>
<keyword evidence="1" id="KW-1133">Transmembrane helix</keyword>
<protein>
    <submittedName>
        <fullName evidence="2">Uncharacterized protein</fullName>
    </submittedName>
</protein>
<proteinExistence type="predicted"/>
<dbReference type="AlphaFoldDB" id="A0A6C0ETU2"/>
<accession>A0A6C0ETU2</accession>
<reference evidence="2" key="1">
    <citation type="journal article" date="2020" name="Nature">
        <title>Giant virus diversity and host interactions through global metagenomics.</title>
        <authorList>
            <person name="Schulz F."/>
            <person name="Roux S."/>
            <person name="Paez-Espino D."/>
            <person name="Jungbluth S."/>
            <person name="Walsh D.A."/>
            <person name="Denef V.J."/>
            <person name="McMahon K.D."/>
            <person name="Konstantinidis K.T."/>
            <person name="Eloe-Fadrosh E.A."/>
            <person name="Kyrpides N.C."/>
            <person name="Woyke T."/>
        </authorList>
    </citation>
    <scope>NUCLEOTIDE SEQUENCE</scope>
    <source>
        <strain evidence="2">GVMAG-M-3300009155-48</strain>
    </source>
</reference>
<keyword evidence="1" id="KW-0812">Transmembrane</keyword>
<keyword evidence="1" id="KW-0472">Membrane</keyword>
<sequence length="241" mass="29025">MITYKFIFVILSSNKLTSENPYYSNNVLYDEFKILNKMYYDEFKNDIKFFYVEYKENIETDIIEIDDYIYIKGKEFPLNPNLLIKTMKAIGYIHDKYNYDYIIHTNLSSIWNIPVLLSLYNEIPRKNFFGGHYIFNFFITGTGIFFSYDIIPLLMKLDTNIYNEMNDITISAYMKDSCIPTFRLEHMSNYRWELIITHDYACNYTKDYFDNILYFRVKTSSSKIDITITKYLLKQLYNLTA</sequence>
<evidence type="ECO:0000256" key="1">
    <source>
        <dbReference type="SAM" id="Phobius"/>
    </source>
</evidence>
<organism evidence="2">
    <name type="scientific">viral metagenome</name>
    <dbReference type="NCBI Taxonomy" id="1070528"/>
    <lineage>
        <taxon>unclassified sequences</taxon>
        <taxon>metagenomes</taxon>
        <taxon>organismal metagenomes</taxon>
    </lineage>
</organism>
<name>A0A6C0ETU2_9ZZZZ</name>
<dbReference type="EMBL" id="MN738927">
    <property type="protein sequence ID" value="QHT31933.1"/>
    <property type="molecule type" value="Genomic_DNA"/>
</dbReference>